<protein>
    <submittedName>
        <fullName evidence="3">Carboxymuconolactone decarboxylase family protein</fullName>
    </submittedName>
</protein>
<evidence type="ECO:0000313" key="4">
    <source>
        <dbReference type="Proteomes" id="UP000612362"/>
    </source>
</evidence>
<dbReference type="Pfam" id="PF02627">
    <property type="entry name" value="CMD"/>
    <property type="match status" value="1"/>
</dbReference>
<dbReference type="InterPro" id="IPR003779">
    <property type="entry name" value="CMD-like"/>
</dbReference>
<evidence type="ECO:0000256" key="1">
    <source>
        <dbReference type="SAM" id="MobiDB-lite"/>
    </source>
</evidence>
<feature type="region of interest" description="Disordered" evidence="1">
    <location>
        <begin position="1"/>
        <end position="30"/>
    </location>
</feature>
<dbReference type="Gene3D" id="1.20.1290.10">
    <property type="entry name" value="AhpD-like"/>
    <property type="match status" value="1"/>
</dbReference>
<dbReference type="PANTHER" id="PTHR34846">
    <property type="entry name" value="4-CARBOXYMUCONOLACTONE DECARBOXYLASE FAMILY PROTEIN (AFU_ORTHOLOGUE AFUA_6G11590)"/>
    <property type="match status" value="1"/>
</dbReference>
<dbReference type="AlphaFoldDB" id="A0A8J3MXV0"/>
<dbReference type="Proteomes" id="UP000612362">
    <property type="component" value="Unassembled WGS sequence"/>
</dbReference>
<dbReference type="EMBL" id="BNJF01000008">
    <property type="protein sequence ID" value="GHO50366.1"/>
    <property type="molecule type" value="Genomic_DNA"/>
</dbReference>
<sequence>MEDEMKNKADGDATPANVGHGRGGIKRPTEPRIPLVDVSALSEDQRAVAGIGASNVLRMLARRGDLMTAWLEFGAHLTTGGRISMRTRELLILRVALRSSCEYEWANHVPGALSVGITAAEIAFLAKGTGSWPEAETAVLDLVDDLCADECASEKTWKRLSATYDEGEIIELLVLIGFYRMNAGFLNSLGVQSEPGRPRLGQGMSYKAPVPSQMLASTSTAGAPAEAKPSGTWHLKFYHPAATQELQLVIVMRGGLSGSLTNETAGITVPISEGKVHGHQVMFTTVMTKPYQVTITWDGTIEGDFLAGTAKISGVGSFPFDGTRIGEM</sequence>
<dbReference type="GO" id="GO:0051920">
    <property type="term" value="F:peroxiredoxin activity"/>
    <property type="evidence" value="ECO:0007669"/>
    <property type="project" value="InterPro"/>
</dbReference>
<feature type="compositionally biased region" description="Basic and acidic residues" evidence="1">
    <location>
        <begin position="1"/>
        <end position="11"/>
    </location>
</feature>
<dbReference type="InterPro" id="IPR029032">
    <property type="entry name" value="AhpD-like"/>
</dbReference>
<reference evidence="3" key="1">
    <citation type="submission" date="2020-10" db="EMBL/GenBank/DDBJ databases">
        <title>Taxonomic study of unclassified bacteria belonging to the class Ktedonobacteria.</title>
        <authorList>
            <person name="Yabe S."/>
            <person name="Wang C.M."/>
            <person name="Zheng Y."/>
            <person name="Sakai Y."/>
            <person name="Cavaletti L."/>
            <person name="Monciardini P."/>
            <person name="Donadio S."/>
        </authorList>
    </citation>
    <scope>NUCLEOTIDE SEQUENCE</scope>
    <source>
        <strain evidence="3">SOSP1-1</strain>
    </source>
</reference>
<keyword evidence="4" id="KW-1185">Reference proteome</keyword>
<proteinExistence type="predicted"/>
<organism evidence="3 4">
    <name type="scientific">Ktedonospora formicarum</name>
    <dbReference type="NCBI Taxonomy" id="2778364"/>
    <lineage>
        <taxon>Bacteria</taxon>
        <taxon>Bacillati</taxon>
        <taxon>Chloroflexota</taxon>
        <taxon>Ktedonobacteria</taxon>
        <taxon>Ktedonobacterales</taxon>
        <taxon>Ktedonobacteraceae</taxon>
        <taxon>Ktedonospora</taxon>
    </lineage>
</organism>
<dbReference type="PANTHER" id="PTHR34846:SF5">
    <property type="entry name" value="CARBOXYMUCONOLACTONE DECARBOXYLASE-LIKE DOMAIN-CONTAINING PROTEIN"/>
    <property type="match status" value="1"/>
</dbReference>
<comment type="caution">
    <text evidence="3">The sequence shown here is derived from an EMBL/GenBank/DDBJ whole genome shotgun (WGS) entry which is preliminary data.</text>
</comment>
<gene>
    <name evidence="3" type="ORF">KSX_85290</name>
</gene>
<accession>A0A8J3MXV0</accession>
<feature type="domain" description="Carboxymuconolactone decarboxylase-like" evidence="2">
    <location>
        <begin position="65"/>
        <end position="128"/>
    </location>
</feature>
<evidence type="ECO:0000313" key="3">
    <source>
        <dbReference type="EMBL" id="GHO50366.1"/>
    </source>
</evidence>
<dbReference type="SUPFAM" id="SSF69118">
    <property type="entry name" value="AhpD-like"/>
    <property type="match status" value="1"/>
</dbReference>
<name>A0A8J3MXV0_9CHLR</name>
<evidence type="ECO:0000259" key="2">
    <source>
        <dbReference type="Pfam" id="PF02627"/>
    </source>
</evidence>